<reference evidence="1 2" key="1">
    <citation type="journal article" date="2019" name="Int. J. Syst. Evol. Microbiol.">
        <title>The Global Catalogue of Microorganisms (GCM) 10K type strain sequencing project: providing services to taxonomists for standard genome sequencing and annotation.</title>
        <authorList>
            <consortium name="The Broad Institute Genomics Platform"/>
            <consortium name="The Broad Institute Genome Sequencing Center for Infectious Disease"/>
            <person name="Wu L."/>
            <person name="Ma J."/>
        </authorList>
    </citation>
    <scope>NUCLEOTIDE SEQUENCE [LARGE SCALE GENOMIC DNA]</scope>
    <source>
        <strain evidence="1 2">JCM 10696</strain>
    </source>
</reference>
<keyword evidence="2" id="KW-1185">Reference proteome</keyword>
<evidence type="ECO:0000313" key="2">
    <source>
        <dbReference type="Proteomes" id="UP001500665"/>
    </source>
</evidence>
<sequence>MTDLAWAESPLQLLSALEARHAGLLGPVQVRVRPGSDALHATAREVIRLGLSPKTDLIFTEKTGRTRSTGAIGDAFSGRAQAGLLLHRAPERIVLLDDGLATLHLLGLLCGPWKQPLVRARARPGRLRRAFSGLAGRRLRSLAHRGRVVFFTGLPVPAPLLARARRVGIPVVSHDFAWLRSLPPAPPPERRTVVLGTSLVANGLVEREPYLRWLEGVTAREPVVYHPHRRECPRVLELLREDPAVTLVEGDLPVELSLRGLTSEHRVLSLPSTALTSLRVLHGPGGPRVEGVGVPAAWWTERADPALRTHLSLSVLGPEFV</sequence>
<protein>
    <submittedName>
        <fullName evidence="1">Uncharacterized protein</fullName>
    </submittedName>
</protein>
<gene>
    <name evidence="1" type="ORF">GCM10009550_68610</name>
</gene>
<accession>A0ABN1RWL4</accession>
<evidence type="ECO:0000313" key="1">
    <source>
        <dbReference type="EMBL" id="GAA0966394.1"/>
    </source>
</evidence>
<name>A0ABN1RWL4_9ACTN</name>
<organism evidence="1 2">
    <name type="scientific">Actinocorallia libanotica</name>
    <dbReference type="NCBI Taxonomy" id="46162"/>
    <lineage>
        <taxon>Bacteria</taxon>
        <taxon>Bacillati</taxon>
        <taxon>Actinomycetota</taxon>
        <taxon>Actinomycetes</taxon>
        <taxon>Streptosporangiales</taxon>
        <taxon>Thermomonosporaceae</taxon>
        <taxon>Actinocorallia</taxon>
    </lineage>
</organism>
<proteinExistence type="predicted"/>
<dbReference type="RefSeq" id="WP_344246061.1">
    <property type="nucleotide sequence ID" value="NZ_BAAAHH010000043.1"/>
</dbReference>
<comment type="caution">
    <text evidence="1">The sequence shown here is derived from an EMBL/GenBank/DDBJ whole genome shotgun (WGS) entry which is preliminary data.</text>
</comment>
<dbReference type="Proteomes" id="UP001500665">
    <property type="component" value="Unassembled WGS sequence"/>
</dbReference>
<dbReference type="EMBL" id="BAAAHH010000043">
    <property type="protein sequence ID" value="GAA0966394.1"/>
    <property type="molecule type" value="Genomic_DNA"/>
</dbReference>